<proteinExistence type="predicted"/>
<comment type="caution">
    <text evidence="2">The sequence shown here is derived from an EMBL/GenBank/DDBJ whole genome shotgun (WGS) entry which is preliminary data.</text>
</comment>
<dbReference type="OrthoDB" id="1751087at2"/>
<keyword evidence="1" id="KW-1133">Transmembrane helix</keyword>
<dbReference type="Proteomes" id="UP000031189">
    <property type="component" value="Unassembled WGS sequence"/>
</dbReference>
<dbReference type="EMBL" id="JWHR01000069">
    <property type="protein sequence ID" value="KHS57562.1"/>
    <property type="molecule type" value="Genomic_DNA"/>
</dbReference>
<gene>
    <name evidence="2" type="ORF">QX51_07645</name>
</gene>
<feature type="transmembrane region" description="Helical" evidence="1">
    <location>
        <begin position="90"/>
        <end position="110"/>
    </location>
</feature>
<evidence type="ECO:0000313" key="3">
    <source>
        <dbReference type="Proteomes" id="UP000031189"/>
    </source>
</evidence>
<feature type="transmembrane region" description="Helical" evidence="1">
    <location>
        <begin position="130"/>
        <end position="153"/>
    </location>
</feature>
<protein>
    <submittedName>
        <fullName evidence="2">Uncharacterized protein</fullName>
    </submittedName>
</protein>
<dbReference type="RefSeq" id="WP_039679319.1">
    <property type="nucleotide sequence ID" value="NZ_JWHR01000069.1"/>
</dbReference>
<sequence>MESVKSSTCNKEHSCNDDDIYIKMKMYIFSLIGIIIFFIPIKINNQYETLLYHISYFIENKASIIINISVLFFVTLSILKDIINVNKSSINKFLVFSKVFSLIILTFLLVGKEEIFFIDDSFIFILKDLILNLSIVLPVASLFMPFLLDCGLLEITEAFTHRTMKKLFRVSGKVFLNFLVYLLVDNVCGVFVTYRLYKDGKLRERECAITILNFSVLSLSLTGDLCNKIDVNIGKFFIMEMLVLIICNIIISRIYPLKKKKQSYYFKSGHKNVNCKKNKLNTAVKRYYENKNNKKFFSLSLSYLNEVIYILMNLIPLIVLIFFIGNII</sequence>
<reference evidence="2 3" key="1">
    <citation type="submission" date="2014-12" db="EMBL/GenBank/DDBJ databases">
        <title>Draft genome sequence of Terrisporobacter sp. 08-306576, isolated from the blood culture of a bacteremia patient.</title>
        <authorList>
            <person name="Lund L.C."/>
            <person name="Sydenham T.V."/>
            <person name="Hogh S.V."/>
            <person name="Skov M.N."/>
            <person name="Kemp M."/>
            <person name="Justesen U.S."/>
        </authorList>
    </citation>
    <scope>NUCLEOTIDE SEQUENCE [LARGE SCALE GENOMIC DNA]</scope>
    <source>
        <strain evidence="2 3">08-306576</strain>
    </source>
</reference>
<feature type="transmembrane region" description="Helical" evidence="1">
    <location>
        <begin position="307"/>
        <end position="327"/>
    </location>
</feature>
<accession>A0A0B3W568</accession>
<evidence type="ECO:0000313" key="2">
    <source>
        <dbReference type="EMBL" id="KHS57562.1"/>
    </source>
</evidence>
<feature type="transmembrane region" description="Helical" evidence="1">
    <location>
        <begin position="26"/>
        <end position="43"/>
    </location>
</feature>
<feature type="non-terminal residue" evidence="2">
    <location>
        <position position="328"/>
    </location>
</feature>
<feature type="transmembrane region" description="Helical" evidence="1">
    <location>
        <begin position="237"/>
        <end position="255"/>
    </location>
</feature>
<keyword evidence="3" id="KW-1185">Reference proteome</keyword>
<evidence type="ECO:0000256" key="1">
    <source>
        <dbReference type="SAM" id="Phobius"/>
    </source>
</evidence>
<feature type="transmembrane region" description="Helical" evidence="1">
    <location>
        <begin position="174"/>
        <end position="196"/>
    </location>
</feature>
<keyword evidence="1" id="KW-0472">Membrane</keyword>
<dbReference type="STRING" id="1577792.QX51_07645"/>
<name>A0A0B3W568_9FIRM</name>
<organism evidence="2 3">
    <name type="scientific">Terrisporobacter othiniensis</name>
    <dbReference type="NCBI Taxonomy" id="1577792"/>
    <lineage>
        <taxon>Bacteria</taxon>
        <taxon>Bacillati</taxon>
        <taxon>Bacillota</taxon>
        <taxon>Clostridia</taxon>
        <taxon>Peptostreptococcales</taxon>
        <taxon>Peptostreptococcaceae</taxon>
        <taxon>Terrisporobacter</taxon>
    </lineage>
</organism>
<feature type="transmembrane region" description="Helical" evidence="1">
    <location>
        <begin position="63"/>
        <end position="83"/>
    </location>
</feature>
<keyword evidence="1" id="KW-0812">Transmembrane</keyword>
<dbReference type="AlphaFoldDB" id="A0A0B3W568"/>